<dbReference type="InterPro" id="IPR036390">
    <property type="entry name" value="WH_DNA-bd_sf"/>
</dbReference>
<evidence type="ECO:0000313" key="8">
    <source>
        <dbReference type="Proteomes" id="UP001164803"/>
    </source>
</evidence>
<dbReference type="Gene3D" id="2.30.30.100">
    <property type="match status" value="1"/>
</dbReference>
<dbReference type="InterPro" id="IPR036388">
    <property type="entry name" value="WH-like_DNA-bd_sf"/>
</dbReference>
<keyword evidence="3 5" id="KW-0067">ATP-binding</keyword>
<dbReference type="GO" id="GO:0004077">
    <property type="term" value="F:biotin--[biotin carboxyl-carrier protein] ligase activity"/>
    <property type="evidence" value="ECO:0007669"/>
    <property type="project" value="UniProtKB-EC"/>
</dbReference>
<comment type="catalytic activity">
    <reaction evidence="5">
        <text>biotin + L-lysyl-[protein] + ATP = N(6)-biotinyl-L-lysyl-[protein] + AMP + diphosphate + H(+)</text>
        <dbReference type="Rhea" id="RHEA:11756"/>
        <dbReference type="Rhea" id="RHEA-COMP:9752"/>
        <dbReference type="Rhea" id="RHEA-COMP:10505"/>
        <dbReference type="ChEBI" id="CHEBI:15378"/>
        <dbReference type="ChEBI" id="CHEBI:29969"/>
        <dbReference type="ChEBI" id="CHEBI:30616"/>
        <dbReference type="ChEBI" id="CHEBI:33019"/>
        <dbReference type="ChEBI" id="CHEBI:57586"/>
        <dbReference type="ChEBI" id="CHEBI:83144"/>
        <dbReference type="ChEBI" id="CHEBI:456215"/>
        <dbReference type="EC" id="6.3.4.15"/>
    </reaction>
</comment>
<keyword evidence="5" id="KW-0804">Transcription</keyword>
<dbReference type="Gene3D" id="3.30.930.10">
    <property type="entry name" value="Bira Bifunctional Protein, Domain 2"/>
    <property type="match status" value="1"/>
</dbReference>
<dbReference type="HAMAP" id="MF_00978">
    <property type="entry name" value="Bifunct_BirA"/>
    <property type="match status" value="1"/>
</dbReference>
<dbReference type="InterPro" id="IPR004408">
    <property type="entry name" value="Biotin_CoA_COase_ligase"/>
</dbReference>
<keyword evidence="5" id="KW-0678">Repressor</keyword>
<dbReference type="InterPro" id="IPR045864">
    <property type="entry name" value="aa-tRNA-synth_II/BPL/LPL"/>
</dbReference>
<keyword evidence="5" id="KW-0805">Transcription regulation</keyword>
<feature type="binding site" evidence="5">
    <location>
        <position position="193"/>
    </location>
    <ligand>
        <name>biotin</name>
        <dbReference type="ChEBI" id="CHEBI:57586"/>
    </ligand>
</feature>
<keyword evidence="5" id="KW-0238">DNA-binding</keyword>
<name>A0ABY6YYT6_9BACL</name>
<dbReference type="PANTHER" id="PTHR12835">
    <property type="entry name" value="BIOTIN PROTEIN LIGASE"/>
    <property type="match status" value="1"/>
</dbReference>
<comment type="caution">
    <text evidence="5">Lacks conserved residue(s) required for the propagation of feature annotation.</text>
</comment>
<dbReference type="SUPFAM" id="SSF55681">
    <property type="entry name" value="Class II aaRS and biotin synthetases"/>
    <property type="match status" value="1"/>
</dbReference>
<dbReference type="EC" id="6.3.4.15" evidence="5"/>
<dbReference type="EMBL" id="CP104064">
    <property type="protein sequence ID" value="WAH35141.1"/>
    <property type="molecule type" value="Genomic_DNA"/>
</dbReference>
<keyword evidence="4 5" id="KW-0092">Biotin</keyword>
<dbReference type="Gene3D" id="1.10.10.10">
    <property type="entry name" value="Winged helix-like DNA-binding domain superfamily/Winged helix DNA-binding domain"/>
    <property type="match status" value="1"/>
</dbReference>
<dbReference type="InterPro" id="IPR013196">
    <property type="entry name" value="HTH_11"/>
</dbReference>
<dbReference type="CDD" id="cd16442">
    <property type="entry name" value="BPL"/>
    <property type="match status" value="1"/>
</dbReference>
<proteinExistence type="inferred from homology"/>
<evidence type="ECO:0000256" key="3">
    <source>
        <dbReference type="ARBA" id="ARBA00022840"/>
    </source>
</evidence>
<evidence type="ECO:0000259" key="6">
    <source>
        <dbReference type="PROSITE" id="PS51733"/>
    </source>
</evidence>
<comment type="similarity">
    <text evidence="5">Belongs to the biotin--protein ligase family.</text>
</comment>
<evidence type="ECO:0000256" key="1">
    <source>
        <dbReference type="ARBA" id="ARBA00022598"/>
    </source>
</evidence>
<feature type="domain" description="BPL/LPL catalytic" evidence="6">
    <location>
        <begin position="77"/>
        <end position="266"/>
    </location>
</feature>
<gene>
    <name evidence="5" type="primary">birA</name>
    <name evidence="7" type="ORF">NZD86_12515</name>
</gene>
<evidence type="ECO:0000256" key="4">
    <source>
        <dbReference type="ARBA" id="ARBA00023267"/>
    </source>
</evidence>
<keyword evidence="1 5" id="KW-0436">Ligase</keyword>
<protein>
    <recommendedName>
        <fullName evidence="5">Bifunctional ligase/repressor BirA</fullName>
    </recommendedName>
    <alternativeName>
        <fullName evidence="5">Biotin--[acetyl-CoA-carboxylase] ligase</fullName>
        <ecNumber evidence="5">6.3.4.15</ecNumber>
    </alternativeName>
    <alternativeName>
        <fullName evidence="5">Biotin--protein ligase</fullName>
    </alternativeName>
    <alternativeName>
        <fullName evidence="5">Biotin-[acetyl-CoA carboxylase] synthetase</fullName>
    </alternativeName>
</protein>
<sequence>MTERHDGNQIQNDILDMFLHSESEAVSGEQLSQQLGLSRTAVWKQIKQLESYGFQFEASPRIGYRLTFAPDELMEPLVKMHVANESTLGHTVLWAPDRESTNQTATALARDGSPHGIVVTARQQSGGKGRQGRIWTSPSGGMWFSVLVREPCALSQAADLTLLASVAVHRALVSEGVQAQIKWPNDILVHGKKVCGILAQMRTDGETVEYAVIGIGINANFSAELFPPEMREYATTILDTLGRPVFRPRVLGHIINELSTIYRALEQGVGGFRTVREEWKANAHTLGRKIQVRMGNTVIHGVAEDVDDNGVLILCDDSGEKHHIHSGEVLFSAAEQV</sequence>
<organism evidence="7 8">
    <name type="scientific">Alicyclobacillus dauci</name>
    <dbReference type="NCBI Taxonomy" id="1475485"/>
    <lineage>
        <taxon>Bacteria</taxon>
        <taxon>Bacillati</taxon>
        <taxon>Bacillota</taxon>
        <taxon>Bacilli</taxon>
        <taxon>Bacillales</taxon>
        <taxon>Alicyclobacillaceae</taxon>
        <taxon>Alicyclobacillus</taxon>
    </lineage>
</organism>
<dbReference type="InterPro" id="IPR004143">
    <property type="entry name" value="BPL_LPL_catalytic"/>
</dbReference>
<dbReference type="PANTHER" id="PTHR12835:SF5">
    <property type="entry name" value="BIOTIN--PROTEIN LIGASE"/>
    <property type="match status" value="1"/>
</dbReference>
<dbReference type="InterPro" id="IPR003142">
    <property type="entry name" value="BPL_C"/>
</dbReference>
<keyword evidence="2 5" id="KW-0547">Nucleotide-binding</keyword>
<dbReference type="InterPro" id="IPR008988">
    <property type="entry name" value="Transcriptional_repressor_C"/>
</dbReference>
<evidence type="ECO:0000313" key="7">
    <source>
        <dbReference type="EMBL" id="WAH35141.1"/>
    </source>
</evidence>
<accession>A0ABY6YYT6</accession>
<reference evidence="7" key="1">
    <citation type="submission" date="2022-08" db="EMBL/GenBank/DDBJ databases">
        <title>Alicyclobacillus dauci DSM2870, complete genome.</title>
        <authorList>
            <person name="Wang Q."/>
            <person name="Cai R."/>
            <person name="Wang Z."/>
        </authorList>
    </citation>
    <scope>NUCLEOTIDE SEQUENCE</scope>
    <source>
        <strain evidence="7">DSM 28700</strain>
    </source>
</reference>
<dbReference type="NCBIfam" id="TIGR00121">
    <property type="entry name" value="birA_ligase"/>
    <property type="match status" value="1"/>
</dbReference>
<dbReference type="Pfam" id="PF08279">
    <property type="entry name" value="HTH_11"/>
    <property type="match status" value="1"/>
</dbReference>
<feature type="binding site" evidence="5">
    <location>
        <position position="124"/>
    </location>
    <ligand>
        <name>biotin</name>
        <dbReference type="ChEBI" id="CHEBI:57586"/>
    </ligand>
</feature>
<dbReference type="SUPFAM" id="SSF46785">
    <property type="entry name" value="Winged helix' DNA-binding domain"/>
    <property type="match status" value="1"/>
</dbReference>
<feature type="DNA-binding region" description="H-T-H motif" evidence="5">
    <location>
        <begin position="28"/>
        <end position="47"/>
    </location>
</feature>
<evidence type="ECO:0000256" key="5">
    <source>
        <dbReference type="HAMAP-Rule" id="MF_00978"/>
    </source>
</evidence>
<dbReference type="Proteomes" id="UP001164803">
    <property type="component" value="Chromosome"/>
</dbReference>
<dbReference type="SUPFAM" id="SSF50037">
    <property type="entry name" value="C-terminal domain of transcriptional repressors"/>
    <property type="match status" value="1"/>
</dbReference>
<evidence type="ECO:0000256" key="2">
    <source>
        <dbReference type="ARBA" id="ARBA00022741"/>
    </source>
</evidence>
<dbReference type="PROSITE" id="PS51733">
    <property type="entry name" value="BPL_LPL_CATALYTIC"/>
    <property type="match status" value="1"/>
</dbReference>
<dbReference type="Pfam" id="PF03099">
    <property type="entry name" value="BPL_LplA_LipB"/>
    <property type="match status" value="1"/>
</dbReference>
<dbReference type="InterPro" id="IPR030855">
    <property type="entry name" value="Bifunct_BirA"/>
</dbReference>
<comment type="function">
    <text evidence="5">Acts both as a biotin--[acetyl-CoA-carboxylase] ligase and a repressor.</text>
</comment>
<dbReference type="RefSeq" id="WP_268042069.1">
    <property type="nucleotide sequence ID" value="NZ_CP104064.1"/>
</dbReference>
<keyword evidence="8" id="KW-1185">Reference proteome</keyword>
<feature type="binding site" evidence="5">
    <location>
        <begin position="100"/>
        <end position="102"/>
    </location>
    <ligand>
        <name>biotin</name>
        <dbReference type="ChEBI" id="CHEBI:57586"/>
    </ligand>
</feature>
<dbReference type="Pfam" id="PF02237">
    <property type="entry name" value="BPL_C"/>
    <property type="match status" value="1"/>
</dbReference>